<feature type="compositionally biased region" description="Acidic residues" evidence="1">
    <location>
        <begin position="95"/>
        <end position="109"/>
    </location>
</feature>
<evidence type="ECO:0000256" key="1">
    <source>
        <dbReference type="SAM" id="MobiDB-lite"/>
    </source>
</evidence>
<feature type="compositionally biased region" description="Low complexity" evidence="1">
    <location>
        <begin position="19"/>
        <end position="31"/>
    </location>
</feature>
<feature type="region of interest" description="Disordered" evidence="1">
    <location>
        <begin position="1"/>
        <end position="34"/>
    </location>
</feature>
<evidence type="ECO:0000313" key="2">
    <source>
        <dbReference type="EMBL" id="CAD9099905.1"/>
    </source>
</evidence>
<sequence length="214" mass="21706">MSAHAGATNGACGPCLSGAPPEASAAATTAPVISEDEAGRLMVGLERMQADYEQTLEAGRRAAERLAAEAAESDGERSSGPHDAAADGYTALGSDDSEGENADGNDGEGEGAAALTTATGPGVGSGARDASSGPGTQRDSASVLEDFADFSGENPALPPPPADPPQLMATPLTHDDVQLIKMTMQKVCLPPPRWAENLSDDKLESMVRELSKTA</sequence>
<name>A0A7S1LBR3_ALECA</name>
<feature type="region of interest" description="Disordered" evidence="1">
    <location>
        <begin position="61"/>
        <end position="170"/>
    </location>
</feature>
<accession>A0A7S1LBR3</accession>
<dbReference type="EMBL" id="HBGE01011641">
    <property type="protein sequence ID" value="CAD9099905.1"/>
    <property type="molecule type" value="Transcribed_RNA"/>
</dbReference>
<feature type="compositionally biased region" description="Low complexity" evidence="1">
    <location>
        <begin position="111"/>
        <end position="120"/>
    </location>
</feature>
<protein>
    <submittedName>
        <fullName evidence="2">Uncharacterized protein</fullName>
    </submittedName>
</protein>
<organism evidence="2">
    <name type="scientific">Alexandrium catenella</name>
    <name type="common">Red tide dinoflagellate</name>
    <name type="synonym">Gonyaulax catenella</name>
    <dbReference type="NCBI Taxonomy" id="2925"/>
    <lineage>
        <taxon>Eukaryota</taxon>
        <taxon>Sar</taxon>
        <taxon>Alveolata</taxon>
        <taxon>Dinophyceae</taxon>
        <taxon>Gonyaulacales</taxon>
        <taxon>Pyrocystaceae</taxon>
        <taxon>Alexandrium</taxon>
    </lineage>
</organism>
<proteinExistence type="predicted"/>
<dbReference type="AlphaFoldDB" id="A0A7S1LBR3"/>
<gene>
    <name evidence="2" type="ORF">ACAT0790_LOCUS6843</name>
</gene>
<reference evidence="2" key="1">
    <citation type="submission" date="2021-01" db="EMBL/GenBank/DDBJ databases">
        <authorList>
            <person name="Corre E."/>
            <person name="Pelletier E."/>
            <person name="Niang G."/>
            <person name="Scheremetjew M."/>
            <person name="Finn R."/>
            <person name="Kale V."/>
            <person name="Holt S."/>
            <person name="Cochrane G."/>
            <person name="Meng A."/>
            <person name="Brown T."/>
            <person name="Cohen L."/>
        </authorList>
    </citation>
    <scope>NUCLEOTIDE SEQUENCE</scope>
    <source>
        <strain evidence="2">OF101</strain>
    </source>
</reference>